<protein>
    <submittedName>
        <fullName evidence="1">Uncharacterized protein</fullName>
    </submittedName>
</protein>
<comment type="caution">
    <text evidence="1">The sequence shown here is derived from an EMBL/GenBank/DDBJ whole genome shotgun (WGS) entry which is preliminary data.</text>
</comment>
<organism evidence="1 2">
    <name type="scientific">Hyalomma asiaticum</name>
    <name type="common">Tick</name>
    <dbReference type="NCBI Taxonomy" id="266040"/>
    <lineage>
        <taxon>Eukaryota</taxon>
        <taxon>Metazoa</taxon>
        <taxon>Ecdysozoa</taxon>
        <taxon>Arthropoda</taxon>
        <taxon>Chelicerata</taxon>
        <taxon>Arachnida</taxon>
        <taxon>Acari</taxon>
        <taxon>Parasitiformes</taxon>
        <taxon>Ixodida</taxon>
        <taxon>Ixodoidea</taxon>
        <taxon>Ixodidae</taxon>
        <taxon>Hyalomminae</taxon>
        <taxon>Hyalomma</taxon>
    </lineage>
</organism>
<gene>
    <name evidence="1" type="ORF">HPB50_002414</name>
</gene>
<dbReference type="Proteomes" id="UP000821845">
    <property type="component" value="Chromosome 4"/>
</dbReference>
<name>A0ACB7SBJ4_HYAAI</name>
<evidence type="ECO:0000313" key="1">
    <source>
        <dbReference type="EMBL" id="KAH6931980.1"/>
    </source>
</evidence>
<evidence type="ECO:0000313" key="2">
    <source>
        <dbReference type="Proteomes" id="UP000821845"/>
    </source>
</evidence>
<accession>A0ACB7SBJ4</accession>
<sequence length="95" mass="10612">MRSVVERCIGVFKSRFRCLQRYQALLYKPEGSVGIVSACAALPVFPVDSDGATMPPAPVRGSARLPEDGQLRRNRELILQGNEQRRAVVILFRRA</sequence>
<proteinExistence type="predicted"/>
<keyword evidence="2" id="KW-1185">Reference proteome</keyword>
<reference evidence="1" key="1">
    <citation type="submission" date="2020-05" db="EMBL/GenBank/DDBJ databases">
        <title>Large-scale comparative analyses of tick genomes elucidate their genetic diversity and vector capacities.</title>
        <authorList>
            <person name="Jia N."/>
            <person name="Wang J."/>
            <person name="Shi W."/>
            <person name="Du L."/>
            <person name="Sun Y."/>
            <person name="Zhan W."/>
            <person name="Jiang J."/>
            <person name="Wang Q."/>
            <person name="Zhang B."/>
            <person name="Ji P."/>
            <person name="Sakyi L.B."/>
            <person name="Cui X."/>
            <person name="Yuan T."/>
            <person name="Jiang B."/>
            <person name="Yang W."/>
            <person name="Lam T.T.-Y."/>
            <person name="Chang Q."/>
            <person name="Ding S."/>
            <person name="Wang X."/>
            <person name="Zhu J."/>
            <person name="Ruan X."/>
            <person name="Zhao L."/>
            <person name="Wei J."/>
            <person name="Que T."/>
            <person name="Du C."/>
            <person name="Cheng J."/>
            <person name="Dai P."/>
            <person name="Han X."/>
            <person name="Huang E."/>
            <person name="Gao Y."/>
            <person name="Liu J."/>
            <person name="Shao H."/>
            <person name="Ye R."/>
            <person name="Li L."/>
            <person name="Wei W."/>
            <person name="Wang X."/>
            <person name="Wang C."/>
            <person name="Yang T."/>
            <person name="Huo Q."/>
            <person name="Li W."/>
            <person name="Guo W."/>
            <person name="Chen H."/>
            <person name="Zhou L."/>
            <person name="Ni X."/>
            <person name="Tian J."/>
            <person name="Zhou Y."/>
            <person name="Sheng Y."/>
            <person name="Liu T."/>
            <person name="Pan Y."/>
            <person name="Xia L."/>
            <person name="Li J."/>
            <person name="Zhao F."/>
            <person name="Cao W."/>
        </authorList>
    </citation>
    <scope>NUCLEOTIDE SEQUENCE</scope>
    <source>
        <strain evidence="1">Hyas-2018</strain>
    </source>
</reference>
<dbReference type="EMBL" id="CM023484">
    <property type="protein sequence ID" value="KAH6931980.1"/>
    <property type="molecule type" value="Genomic_DNA"/>
</dbReference>